<evidence type="ECO:0000313" key="2">
    <source>
        <dbReference type="Proteomes" id="UP000712527"/>
    </source>
</evidence>
<name>A0ABS2F400_9ACTN</name>
<reference evidence="1 2" key="1">
    <citation type="journal article" date="2021" name="Sci. Rep.">
        <title>The distribution of antibiotic resistance genes in chicken gut microbiota commensals.</title>
        <authorList>
            <person name="Juricova H."/>
            <person name="Matiasovicova J."/>
            <person name="Kubasova T."/>
            <person name="Cejkova D."/>
            <person name="Rychlik I."/>
        </authorList>
    </citation>
    <scope>NUCLEOTIDE SEQUENCE [LARGE SCALE GENOMIC DNA]</scope>
    <source>
        <strain evidence="1 2">An794</strain>
    </source>
</reference>
<proteinExistence type="predicted"/>
<evidence type="ECO:0000313" key="1">
    <source>
        <dbReference type="EMBL" id="MBM6775502.1"/>
    </source>
</evidence>
<dbReference type="EMBL" id="JACSNQ010000021">
    <property type="protein sequence ID" value="MBM6775502.1"/>
    <property type="molecule type" value="Genomic_DNA"/>
</dbReference>
<keyword evidence="2" id="KW-1185">Reference proteome</keyword>
<protein>
    <recommendedName>
        <fullName evidence="3">DUF559 domain-containing protein</fullName>
    </recommendedName>
</protein>
<comment type="caution">
    <text evidence="1">The sequence shown here is derived from an EMBL/GenBank/DDBJ whole genome shotgun (WGS) entry which is preliminary data.</text>
</comment>
<dbReference type="RefSeq" id="WP_204793838.1">
    <property type="nucleotide sequence ID" value="NZ_JACSNQ010000021.1"/>
</dbReference>
<evidence type="ECO:0008006" key="3">
    <source>
        <dbReference type="Google" id="ProtNLM"/>
    </source>
</evidence>
<gene>
    <name evidence="1" type="ORF">H9X80_08125</name>
</gene>
<organism evidence="1 2">
    <name type="scientific">Olsenella profusa</name>
    <dbReference type="NCBI Taxonomy" id="138595"/>
    <lineage>
        <taxon>Bacteria</taxon>
        <taxon>Bacillati</taxon>
        <taxon>Actinomycetota</taxon>
        <taxon>Coriobacteriia</taxon>
        <taxon>Coriobacteriales</taxon>
        <taxon>Atopobiaceae</taxon>
        <taxon>Olsenella</taxon>
    </lineage>
</organism>
<dbReference type="Proteomes" id="UP000712527">
    <property type="component" value="Unassembled WGS sequence"/>
</dbReference>
<sequence>MDMDIVLSHTTALEVMRRPYYPGRLAQAMTCPVELPARMPARADLLDACERCPQLDGASLPVHVLISDAGHRHRFSMVAPHACRLSLPPGSLVPLAPGVRCVSPPLLAVQMAPRIDELELVVLLAELLGTYALSPASPLGLEQRRAPLVTRDQLLAFLDACGPVPGTAQVRAALSQTPVGAASPMESKLFVRGVRRFASGGYRLGEVALNDPVLLESLSRSVPELRVRKPDLLLLASGEGACPEGRMPFSGVALDYHGEWHADPVQVRRDTERANELMAHGIKDYVIWKESYDDIDYMDALMDNVRRDLGLPPRKLSRERARGERAARVALWAELERIDGLHWSGLAESPTGLLVPESPGLRAARDSGGLCVCCA</sequence>
<accession>A0ABS2F400</accession>